<comment type="caution">
    <text evidence="2">The sequence shown here is derived from an EMBL/GenBank/DDBJ whole genome shotgun (WGS) entry which is preliminary data.</text>
</comment>
<evidence type="ECO:0000256" key="1">
    <source>
        <dbReference type="SAM" id="MobiDB-lite"/>
    </source>
</evidence>
<keyword evidence="3" id="KW-1185">Reference proteome</keyword>
<sequence>MAYTTRFTTIAGMPSVIFTSANATAEDLEDMDFEVIQIDIPAPTTGDAASTTNDAVPTTGNAARINMQDIFTALRIDDAAPTTGDAASTTGDAAPTTDDAAWITDDDASSTTDDSSSTTDDSSSTTDEEIFIAKDLVFDEKGRLVIDALCVADKDAPHHRWMYRHRVSLDAMERASPVWKEKIFGPEGEERPKPTDDEEDWTLVLDDDDQPPAIAMQLALINGKPEVVPLWHNNPDTMRVCTNIFEFIGTADKYGVLPLFRPFVSHWLPHARPSSGNADVNYVHRMEAAWQLGALGLVQDHVRKLVYDWVFTPAILDASLARLSLANDDGLLTSVPQLLDVVGKRQLELIQSVLDFFHHFLADLRGEKGICQHSLPGTPDYDLCNAGVDEFVSKRMEEPAIGKIPVEAKDYPLTIYHLLHTVTHVLGVSCTPGPKQLEGHACVPALHKKCVDLATELLGRWKGAESILEPEQVEWLKERGEILGTESSSACETV</sequence>
<evidence type="ECO:0000313" key="2">
    <source>
        <dbReference type="EMBL" id="KAK3292352.1"/>
    </source>
</evidence>
<evidence type="ECO:0000313" key="3">
    <source>
        <dbReference type="Proteomes" id="UP001278766"/>
    </source>
</evidence>
<proteinExistence type="predicted"/>
<accession>A0AAE0LP87</accession>
<protein>
    <submittedName>
        <fullName evidence="2">Uncharacterized protein</fullName>
    </submittedName>
</protein>
<dbReference type="GeneID" id="87841450"/>
<dbReference type="EMBL" id="JAUEPN010000007">
    <property type="protein sequence ID" value="KAK3292352.1"/>
    <property type="molecule type" value="Genomic_DNA"/>
</dbReference>
<reference evidence="2" key="1">
    <citation type="journal article" date="2023" name="Mol. Phylogenet. Evol.">
        <title>Genome-scale phylogeny and comparative genomics of the fungal order Sordariales.</title>
        <authorList>
            <person name="Hensen N."/>
            <person name="Bonometti L."/>
            <person name="Westerberg I."/>
            <person name="Brannstrom I.O."/>
            <person name="Guillou S."/>
            <person name="Cros-Aarteil S."/>
            <person name="Calhoun S."/>
            <person name="Haridas S."/>
            <person name="Kuo A."/>
            <person name="Mondo S."/>
            <person name="Pangilinan J."/>
            <person name="Riley R."/>
            <person name="LaButti K."/>
            <person name="Andreopoulos B."/>
            <person name="Lipzen A."/>
            <person name="Chen C."/>
            <person name="Yan M."/>
            <person name="Daum C."/>
            <person name="Ng V."/>
            <person name="Clum A."/>
            <person name="Steindorff A."/>
            <person name="Ohm R.A."/>
            <person name="Martin F."/>
            <person name="Silar P."/>
            <person name="Natvig D.O."/>
            <person name="Lalanne C."/>
            <person name="Gautier V."/>
            <person name="Ament-Velasquez S.L."/>
            <person name="Kruys A."/>
            <person name="Hutchinson M.I."/>
            <person name="Powell A.J."/>
            <person name="Barry K."/>
            <person name="Miller A.N."/>
            <person name="Grigoriev I.V."/>
            <person name="Debuchy R."/>
            <person name="Gladieux P."/>
            <person name="Hiltunen Thoren M."/>
            <person name="Johannesson H."/>
        </authorList>
    </citation>
    <scope>NUCLEOTIDE SEQUENCE</scope>
    <source>
        <strain evidence="2">CBS 168.71</strain>
    </source>
</reference>
<gene>
    <name evidence="2" type="ORF">B0H64DRAFT_406350</name>
</gene>
<reference evidence="2" key="2">
    <citation type="submission" date="2023-06" db="EMBL/GenBank/DDBJ databases">
        <authorList>
            <consortium name="Lawrence Berkeley National Laboratory"/>
            <person name="Haridas S."/>
            <person name="Hensen N."/>
            <person name="Bonometti L."/>
            <person name="Westerberg I."/>
            <person name="Brannstrom I.O."/>
            <person name="Guillou S."/>
            <person name="Cros-Aarteil S."/>
            <person name="Calhoun S."/>
            <person name="Kuo A."/>
            <person name="Mondo S."/>
            <person name="Pangilinan J."/>
            <person name="Riley R."/>
            <person name="Labutti K."/>
            <person name="Andreopoulos B."/>
            <person name="Lipzen A."/>
            <person name="Chen C."/>
            <person name="Yanf M."/>
            <person name="Daum C."/>
            <person name="Ng V."/>
            <person name="Clum A."/>
            <person name="Steindorff A."/>
            <person name="Ohm R."/>
            <person name="Martin F."/>
            <person name="Silar P."/>
            <person name="Natvig D."/>
            <person name="Lalanne C."/>
            <person name="Gautier V."/>
            <person name="Ament-Velasquez S.L."/>
            <person name="Kruys A."/>
            <person name="Hutchinson M.I."/>
            <person name="Powell A.J."/>
            <person name="Barry K."/>
            <person name="Miller A.N."/>
            <person name="Grigoriev I.V."/>
            <person name="Debuchy R."/>
            <person name="Gladieux P."/>
            <person name="Thoren M.H."/>
            <person name="Johannesson H."/>
        </authorList>
    </citation>
    <scope>NUCLEOTIDE SEQUENCE</scope>
    <source>
        <strain evidence="2">CBS 168.71</strain>
    </source>
</reference>
<name>A0AAE0LP87_9PEZI</name>
<feature type="region of interest" description="Disordered" evidence="1">
    <location>
        <begin position="81"/>
        <end position="126"/>
    </location>
</feature>
<dbReference type="AlphaFoldDB" id="A0AAE0LP87"/>
<dbReference type="Proteomes" id="UP001278766">
    <property type="component" value="Unassembled WGS sequence"/>
</dbReference>
<dbReference type="RefSeq" id="XP_062655866.1">
    <property type="nucleotide sequence ID" value="XM_062804502.1"/>
</dbReference>
<organism evidence="2 3">
    <name type="scientific">Chaetomium fimeti</name>
    <dbReference type="NCBI Taxonomy" id="1854472"/>
    <lineage>
        <taxon>Eukaryota</taxon>
        <taxon>Fungi</taxon>
        <taxon>Dikarya</taxon>
        <taxon>Ascomycota</taxon>
        <taxon>Pezizomycotina</taxon>
        <taxon>Sordariomycetes</taxon>
        <taxon>Sordariomycetidae</taxon>
        <taxon>Sordariales</taxon>
        <taxon>Chaetomiaceae</taxon>
        <taxon>Chaetomium</taxon>
    </lineage>
</organism>
<feature type="compositionally biased region" description="Low complexity" evidence="1">
    <location>
        <begin position="81"/>
        <end position="125"/>
    </location>
</feature>